<protein>
    <recommendedName>
        <fullName evidence="5">Protein kinase domain-containing protein</fullName>
    </recommendedName>
</protein>
<dbReference type="AlphaFoldDB" id="A0AAD2FKT8"/>
<organism evidence="3 4">
    <name type="scientific">Cylindrotheca closterium</name>
    <dbReference type="NCBI Taxonomy" id="2856"/>
    <lineage>
        <taxon>Eukaryota</taxon>
        <taxon>Sar</taxon>
        <taxon>Stramenopiles</taxon>
        <taxon>Ochrophyta</taxon>
        <taxon>Bacillariophyta</taxon>
        <taxon>Bacillariophyceae</taxon>
        <taxon>Bacillariophycidae</taxon>
        <taxon>Bacillariales</taxon>
        <taxon>Bacillariaceae</taxon>
        <taxon>Cylindrotheca</taxon>
    </lineage>
</organism>
<evidence type="ECO:0000313" key="4">
    <source>
        <dbReference type="Proteomes" id="UP001295423"/>
    </source>
</evidence>
<name>A0AAD2FKT8_9STRA</name>
<sequence length="424" mass="47978">MSASVEQAIEQVAEAIARVENEIEEINEILKNPTISDVDKAYYRQKEDRLRQKESQLLQKEDRLRQKELLLIERTPMPSILENQSVNTPFLEDMQKDITAIKESVSIPARATPQKTPASFGAEELSRLEGIGNVHNPDEKGKGDAVLTTEQSGNLLQLETEHQVVAFLTPFLTAVFQCNGSSNRVLVNSEEYKWLKTSGDEKSTYNQKPDMFICHKSLYQKRDPFAATGDSKLHQMRRSTDIFGQLSHWNLRRFLCVVLEAKKDISNSAFGQTINYAAHLSFEESGPITVRLVLFDRESFWLVETVKGRASSVRKCRWVDGGSKSRLEKFMLQDPLIKVLDKACFELGLVPEENGYLGSGAFGLVFKVCNQNGVAFALKIVPDVDDNVAELQKQMSITNEAKRKCPHLIVGAEEDSFRKFESYY</sequence>
<dbReference type="GO" id="GO:0005524">
    <property type="term" value="F:ATP binding"/>
    <property type="evidence" value="ECO:0007669"/>
    <property type="project" value="UniProtKB-UniRule"/>
</dbReference>
<accession>A0AAD2FKT8</accession>
<keyword evidence="2" id="KW-0175">Coiled coil</keyword>
<dbReference type="InterPro" id="IPR017441">
    <property type="entry name" value="Protein_kinase_ATP_BS"/>
</dbReference>
<evidence type="ECO:0008006" key="5">
    <source>
        <dbReference type="Google" id="ProtNLM"/>
    </source>
</evidence>
<dbReference type="EMBL" id="CAKOGP040000724">
    <property type="protein sequence ID" value="CAJ1938497.1"/>
    <property type="molecule type" value="Genomic_DNA"/>
</dbReference>
<evidence type="ECO:0000256" key="1">
    <source>
        <dbReference type="PROSITE-ProRule" id="PRU10141"/>
    </source>
</evidence>
<evidence type="ECO:0000256" key="2">
    <source>
        <dbReference type="SAM" id="Coils"/>
    </source>
</evidence>
<dbReference type="SUPFAM" id="SSF56112">
    <property type="entry name" value="Protein kinase-like (PK-like)"/>
    <property type="match status" value="1"/>
</dbReference>
<comment type="caution">
    <text evidence="3">The sequence shown here is derived from an EMBL/GenBank/DDBJ whole genome shotgun (WGS) entry which is preliminary data.</text>
</comment>
<keyword evidence="4" id="KW-1185">Reference proteome</keyword>
<keyword evidence="1" id="KW-0067">ATP-binding</keyword>
<reference evidence="3" key="1">
    <citation type="submission" date="2023-08" db="EMBL/GenBank/DDBJ databases">
        <authorList>
            <person name="Audoor S."/>
            <person name="Bilcke G."/>
        </authorList>
    </citation>
    <scope>NUCLEOTIDE SEQUENCE</scope>
</reference>
<proteinExistence type="predicted"/>
<feature type="binding site" evidence="1">
    <location>
        <position position="379"/>
    </location>
    <ligand>
        <name>ATP</name>
        <dbReference type="ChEBI" id="CHEBI:30616"/>
    </ligand>
</feature>
<dbReference type="PROSITE" id="PS00107">
    <property type="entry name" value="PROTEIN_KINASE_ATP"/>
    <property type="match status" value="1"/>
</dbReference>
<dbReference type="InterPro" id="IPR011009">
    <property type="entry name" value="Kinase-like_dom_sf"/>
</dbReference>
<feature type="coiled-coil region" evidence="2">
    <location>
        <begin position="2"/>
        <end position="70"/>
    </location>
</feature>
<dbReference type="Proteomes" id="UP001295423">
    <property type="component" value="Unassembled WGS sequence"/>
</dbReference>
<gene>
    <name evidence="3" type="ORF">CYCCA115_LOCUS6155</name>
</gene>
<keyword evidence="1" id="KW-0547">Nucleotide-binding</keyword>
<evidence type="ECO:0000313" key="3">
    <source>
        <dbReference type="EMBL" id="CAJ1938497.1"/>
    </source>
</evidence>